<proteinExistence type="evidence at transcript level"/>
<evidence type="ECO:0000313" key="2">
    <source>
        <dbReference type="EMBL" id="QIQ54697.1"/>
    </source>
</evidence>
<keyword evidence="1" id="KW-0732">Signal</keyword>
<reference evidence="2" key="1">
    <citation type="submission" date="2019-08" db="EMBL/GenBank/DDBJ databases">
        <title>Towards understanding the formation of egg capsule of the carnivore snail Thais (Reishia) bronni: a transcriptomic approach.</title>
        <authorList>
            <person name="Wong Y.H."/>
            <person name="Okano K."/>
        </authorList>
    </citation>
    <scope>NUCLEOTIDE SEQUENCE</scope>
</reference>
<feature type="signal peptide" evidence="1">
    <location>
        <begin position="1"/>
        <end position="20"/>
    </location>
</feature>
<sequence length="117" mass="12727">MKTVLLVAMLVLLFVDYSQAVVGQACSTSSDCQQGSECCMDPAQLKGRRKRQTNSASRTCQPLGTQNQNCFVEQSENLCELGDKFCRLHCACGQGLRCQSTGPRTVPYGIPGTCQLQ</sequence>
<evidence type="ECO:0000256" key="1">
    <source>
        <dbReference type="SAM" id="SignalP"/>
    </source>
</evidence>
<feature type="chain" id="PRO_5026031568" evidence="1">
    <location>
        <begin position="21"/>
        <end position="117"/>
    </location>
</feature>
<dbReference type="EMBL" id="MN327976">
    <property type="protein sequence ID" value="QIQ54697.1"/>
    <property type="molecule type" value="mRNA"/>
</dbReference>
<dbReference type="Gene3D" id="2.10.80.10">
    <property type="entry name" value="Lipase, subunit A"/>
    <property type="match status" value="1"/>
</dbReference>
<accession>A0A6G9KRW8</accession>
<protein>
    <submittedName>
        <fullName evidence="2">Capsule gland specific secretory protein</fullName>
    </submittedName>
</protein>
<dbReference type="AlphaFoldDB" id="A0A6G9KRW8"/>
<name>A0A6G9KRW8_9CAEN</name>
<organism evidence="2">
    <name type="scientific">Reishia bronni</name>
    <dbReference type="NCBI Taxonomy" id="578817"/>
    <lineage>
        <taxon>Eukaryota</taxon>
        <taxon>Metazoa</taxon>
        <taxon>Spiralia</taxon>
        <taxon>Lophotrochozoa</taxon>
        <taxon>Mollusca</taxon>
        <taxon>Gastropoda</taxon>
        <taxon>Caenogastropoda</taxon>
        <taxon>Neogastropoda</taxon>
        <taxon>Muricoidea</taxon>
        <taxon>Muricidae</taxon>
        <taxon>Reishia</taxon>
    </lineage>
</organism>